<gene>
    <name evidence="1" type="ORF">AYR53_11095</name>
</gene>
<organism evidence="1 2">
    <name type="scientific">Loigolactobacillus backii</name>
    <dbReference type="NCBI Taxonomy" id="375175"/>
    <lineage>
        <taxon>Bacteria</taxon>
        <taxon>Bacillati</taxon>
        <taxon>Bacillota</taxon>
        <taxon>Bacilli</taxon>
        <taxon>Lactobacillales</taxon>
        <taxon>Lactobacillaceae</taxon>
        <taxon>Loigolactobacillus</taxon>
    </lineage>
</organism>
<dbReference type="KEGG" id="lbt:AYR52_06430"/>
<dbReference type="AlphaFoldDB" id="A0A192H4G2"/>
<dbReference type="STRING" id="375175.AYR53_11095"/>
<dbReference type="EMBL" id="CP014873">
    <property type="protein sequence ID" value="ANK63265.1"/>
    <property type="molecule type" value="Genomic_DNA"/>
</dbReference>
<name>A0A192H4G2_9LACO</name>
<proteinExistence type="predicted"/>
<dbReference type="Proteomes" id="UP000078582">
    <property type="component" value="Chromosome"/>
</dbReference>
<protein>
    <submittedName>
        <fullName evidence="1">Uncharacterized protein</fullName>
    </submittedName>
</protein>
<keyword evidence="2" id="KW-1185">Reference proteome</keyword>
<evidence type="ECO:0000313" key="2">
    <source>
        <dbReference type="Proteomes" id="UP000078582"/>
    </source>
</evidence>
<evidence type="ECO:0000313" key="1">
    <source>
        <dbReference type="EMBL" id="ANK63265.1"/>
    </source>
</evidence>
<sequence>MNKRRSGSVLITAVIFLALTILLIEGYALVYRQQVMTLRTIKCRYQQDTLYNLTLAQLDQGVAKNQFNYSLGQVTVVDNQFIIKLKESNKEIHRDFAITKKSDTSKTKALEKVD</sequence>
<dbReference type="GeneID" id="42982806"/>
<dbReference type="RefSeq" id="WP_068225216.1">
    <property type="nucleotide sequence ID" value="NZ_CP014623.1"/>
</dbReference>
<reference evidence="1 2" key="1">
    <citation type="submission" date="2016-03" db="EMBL/GenBank/DDBJ databases">
        <title>Pediococcus and Lactobacillus from brewery environment - whole genome sequencing and assembly.</title>
        <authorList>
            <person name="Behr J."/>
            <person name="Geissler A.J."/>
            <person name="Vogel R.F."/>
        </authorList>
    </citation>
    <scope>NUCLEOTIDE SEQUENCE [LARGE SCALE GENOMIC DNA]</scope>
    <source>
        <strain evidence="1 2">TMW 1.1989</strain>
    </source>
</reference>
<accession>A0A192H4G2</accession>